<accession>A0AAW2ZP24</accession>
<dbReference type="GO" id="GO:0055037">
    <property type="term" value="C:recycling endosome"/>
    <property type="evidence" value="ECO:0007669"/>
    <property type="project" value="TreeGrafter"/>
</dbReference>
<dbReference type="GO" id="GO:0005802">
    <property type="term" value="C:trans-Golgi network"/>
    <property type="evidence" value="ECO:0007669"/>
    <property type="project" value="InterPro"/>
</dbReference>
<dbReference type="AlphaFoldDB" id="A0AAW2ZP24"/>
<evidence type="ECO:0000313" key="1">
    <source>
        <dbReference type="EMBL" id="KAL0491188.1"/>
    </source>
</evidence>
<dbReference type="Gene3D" id="1.25.10.10">
    <property type="entry name" value="Leucine-rich Repeat Variant"/>
    <property type="match status" value="1"/>
</dbReference>
<evidence type="ECO:0000313" key="2">
    <source>
        <dbReference type="Proteomes" id="UP001431209"/>
    </source>
</evidence>
<organism evidence="1 2">
    <name type="scientific">Acrasis kona</name>
    <dbReference type="NCBI Taxonomy" id="1008807"/>
    <lineage>
        <taxon>Eukaryota</taxon>
        <taxon>Discoba</taxon>
        <taxon>Heterolobosea</taxon>
        <taxon>Tetramitia</taxon>
        <taxon>Eutetramitia</taxon>
        <taxon>Acrasidae</taxon>
        <taxon>Acrasis</taxon>
    </lineage>
</organism>
<dbReference type="SUPFAM" id="SSF48371">
    <property type="entry name" value="ARM repeat"/>
    <property type="match status" value="1"/>
</dbReference>
<dbReference type="GO" id="GO:0032367">
    <property type="term" value="P:intracellular cholesterol transport"/>
    <property type="evidence" value="ECO:0007669"/>
    <property type="project" value="InterPro"/>
</dbReference>
<protein>
    <submittedName>
        <fullName evidence="1">Uncharacterized protein</fullName>
    </submittedName>
</protein>
<sequence length="490" mass="54517">MGFDKLCSDDSGLLADLLSIGRHLSSQSSNLPPVEDLEFRLTTLLNLLNSILTLIHQVDSTWFANHGLDQIIQIPANVPHQDGQDDFSAVDPIHKEMNVLMDHICNVFGIDFFKNVVHGVFTKWLQSESSDHHKQRLLPLYLKAVITNLIPCDDGDFVKNKLTDLICNISHEKESWNQNHQIMFQNAMAMACKSHKSLLNVAISVLSECSRDPSHLIRCTCAITWNGLASVMESDQLVNVLIPNLNSLCSDVDTKVRCAALQPLITVTLNLEEVDHLKLVISLFEYYLPTSNITTLSKSPDDEYEEYKEDVKSPISKSHPDAYLQVLKIWSKILPKMEAYIRDKYALCKLVDVCRDNLANPNVQDRRAVALALFDCYRALNGCTLKLDGLRDYIVPGLELLETDVDQVLTDNASVRSSVRNMLRDLRAAIKAASSSPSGVGGGKLKTPIGAPSVEESLGSAVASNQQAKVEDQLNAAKQNISRFFKFGKQ</sequence>
<dbReference type="PANTHER" id="PTHR32059:SF0">
    <property type="entry name" value="RAB11-BINDING PROTEIN RELCH"/>
    <property type="match status" value="1"/>
</dbReference>
<dbReference type="PANTHER" id="PTHR32059">
    <property type="entry name" value="RAB11-BINDING PROTEIN RELCH"/>
    <property type="match status" value="1"/>
</dbReference>
<dbReference type="EMBL" id="JAOPGA020001773">
    <property type="protein sequence ID" value="KAL0491188.1"/>
    <property type="molecule type" value="Genomic_DNA"/>
</dbReference>
<gene>
    <name evidence="1" type="ORF">AKO1_002303</name>
</gene>
<dbReference type="InterPro" id="IPR016024">
    <property type="entry name" value="ARM-type_fold"/>
</dbReference>
<proteinExistence type="predicted"/>
<name>A0AAW2ZP24_9EUKA</name>
<comment type="caution">
    <text evidence="1">The sequence shown here is derived from an EMBL/GenBank/DDBJ whole genome shotgun (WGS) entry which is preliminary data.</text>
</comment>
<dbReference type="InterPro" id="IPR011989">
    <property type="entry name" value="ARM-like"/>
</dbReference>
<keyword evidence="2" id="KW-1185">Reference proteome</keyword>
<reference evidence="1 2" key="1">
    <citation type="submission" date="2024-03" db="EMBL/GenBank/DDBJ databases">
        <title>The Acrasis kona genome and developmental transcriptomes reveal deep origins of eukaryotic multicellular pathways.</title>
        <authorList>
            <person name="Sheikh S."/>
            <person name="Fu C.-J."/>
            <person name="Brown M.W."/>
            <person name="Baldauf S.L."/>
        </authorList>
    </citation>
    <scope>NUCLEOTIDE SEQUENCE [LARGE SCALE GENOMIC DNA]</scope>
    <source>
        <strain evidence="1 2">ATCC MYA-3509</strain>
    </source>
</reference>
<dbReference type="Proteomes" id="UP001431209">
    <property type="component" value="Unassembled WGS sequence"/>
</dbReference>
<dbReference type="InterPro" id="IPR040362">
    <property type="entry name" value="RELCH"/>
</dbReference>